<dbReference type="InterPro" id="IPR019004">
    <property type="entry name" value="YqeY/Aim41"/>
</dbReference>
<sequence>MIRSFRFQSPLLRHSLRYSTSSTPGVAPLFAKIKTDLKAAMRAKDKVRLDVLRGIISEVNNAAKTPKPIETDLSLLDLLRRRAANLEASGKEYAAADRQDLLAKAEEERKVVEEYAAQVETVSEDAIRAAVESAIAELKAASEKLAIGSVMKKVPCSRRSWRSFDGSQRADACEDAGEMVKALEQK</sequence>
<dbReference type="GO" id="GO:0016884">
    <property type="term" value="F:carbon-nitrogen ligase activity, with glutamine as amido-N-donor"/>
    <property type="evidence" value="ECO:0007669"/>
    <property type="project" value="UniProtKB-UniRule"/>
</dbReference>
<dbReference type="Pfam" id="PF09424">
    <property type="entry name" value="YqeY"/>
    <property type="match status" value="1"/>
</dbReference>
<accession>F2Q227</accession>
<dbReference type="OrthoDB" id="538640at2759"/>
<gene>
    <name evidence="1" type="primary">AIM41</name>
    <name evidence="3" type="ORF">TEQG_07253</name>
</gene>
<dbReference type="PANTHER" id="PTHR28055">
    <property type="entry name" value="ALTERED INHERITANCE OF MITOCHONDRIA PROTEIN 41, MITOCHONDRIAL"/>
    <property type="match status" value="1"/>
</dbReference>
<proteinExistence type="inferred from homology"/>
<name>F2Q227_TRIEC</name>
<organism evidence="3 4">
    <name type="scientific">Trichophyton equinum (strain ATCC MYA-4606 / CBS 127.97)</name>
    <name type="common">Horse ringworm fungus</name>
    <dbReference type="NCBI Taxonomy" id="559882"/>
    <lineage>
        <taxon>Eukaryota</taxon>
        <taxon>Fungi</taxon>
        <taxon>Dikarya</taxon>
        <taxon>Ascomycota</taxon>
        <taxon>Pezizomycotina</taxon>
        <taxon>Eurotiomycetes</taxon>
        <taxon>Eurotiomycetidae</taxon>
        <taxon>Onygenales</taxon>
        <taxon>Arthrodermataceae</taxon>
        <taxon>Trichophyton</taxon>
    </lineage>
</organism>
<protein>
    <recommendedName>
        <fullName evidence="1">Altered inheritance of mitochondria protein 41</fullName>
    </recommendedName>
</protein>
<dbReference type="GO" id="GO:0005739">
    <property type="term" value="C:mitochondrion"/>
    <property type="evidence" value="ECO:0007669"/>
    <property type="project" value="UniProtKB-SubCell"/>
</dbReference>
<dbReference type="VEuPathDB" id="FungiDB:TEQG_07253"/>
<dbReference type="SUPFAM" id="SSF89095">
    <property type="entry name" value="GatB/YqeY motif"/>
    <property type="match status" value="1"/>
</dbReference>
<dbReference type="HOGENOM" id="CLU_079430_0_1_1"/>
<keyword evidence="2" id="KW-0175">Coiled coil</keyword>
<evidence type="ECO:0000313" key="4">
    <source>
        <dbReference type="Proteomes" id="UP000009169"/>
    </source>
</evidence>
<dbReference type="PANTHER" id="PTHR28055:SF1">
    <property type="entry name" value="ALTERED INHERITANCE OF MITOCHONDRIA PROTEIN 41, MITOCHONDRIAL"/>
    <property type="match status" value="1"/>
</dbReference>
<keyword evidence="4" id="KW-1185">Reference proteome</keyword>
<reference evidence="4" key="1">
    <citation type="journal article" date="2012" name="MBio">
        <title>Comparative genome analysis of Trichophyton rubrum and related dermatophytes reveals candidate genes involved in infection.</title>
        <authorList>
            <person name="Martinez D.A."/>
            <person name="Oliver B.G."/>
            <person name="Graeser Y."/>
            <person name="Goldberg J.M."/>
            <person name="Li W."/>
            <person name="Martinez-Rossi N.M."/>
            <person name="Monod M."/>
            <person name="Shelest E."/>
            <person name="Barton R.C."/>
            <person name="Birch E."/>
            <person name="Brakhage A.A."/>
            <person name="Chen Z."/>
            <person name="Gurr S.J."/>
            <person name="Heiman D."/>
            <person name="Heitman J."/>
            <person name="Kosti I."/>
            <person name="Rossi A."/>
            <person name="Saif S."/>
            <person name="Samalova M."/>
            <person name="Saunders C.W."/>
            <person name="Shea T."/>
            <person name="Summerbell R.C."/>
            <person name="Xu J."/>
            <person name="Young S."/>
            <person name="Zeng Q."/>
            <person name="Birren B.W."/>
            <person name="Cuomo C.A."/>
            <person name="White T.C."/>
        </authorList>
    </citation>
    <scope>NUCLEOTIDE SEQUENCE [LARGE SCALE GENOMIC DNA]</scope>
    <source>
        <strain evidence="4">ATCC MYA-4606 / CBS 127.97</strain>
    </source>
</reference>
<evidence type="ECO:0000256" key="1">
    <source>
        <dbReference type="RuleBase" id="RU365099"/>
    </source>
</evidence>
<dbReference type="Gene3D" id="1.10.1510.10">
    <property type="entry name" value="Uncharacterised protein YqeY/AIM41 PF09424, N-terminal domain"/>
    <property type="match status" value="1"/>
</dbReference>
<feature type="coiled-coil region" evidence="2">
    <location>
        <begin position="98"/>
        <end position="125"/>
    </location>
</feature>
<comment type="subcellular location">
    <subcellularLocation>
        <location evidence="1">Mitochondrion</location>
    </subcellularLocation>
</comment>
<dbReference type="eggNOG" id="ENOG502SDB7">
    <property type="taxonomic scope" value="Eukaryota"/>
</dbReference>
<evidence type="ECO:0000313" key="3">
    <source>
        <dbReference type="EMBL" id="EGE08195.1"/>
    </source>
</evidence>
<dbReference type="EMBL" id="DS995774">
    <property type="protein sequence ID" value="EGE08195.1"/>
    <property type="molecule type" value="Genomic_DNA"/>
</dbReference>
<comment type="similarity">
    <text evidence="1">Belongs to the AIM41 family.</text>
</comment>
<dbReference type="InterPro" id="IPR042184">
    <property type="entry name" value="YqeY/Aim41_N"/>
</dbReference>
<dbReference type="AlphaFoldDB" id="F2Q227"/>
<keyword evidence="1" id="KW-0496">Mitochondrion</keyword>
<dbReference type="InterPro" id="IPR003789">
    <property type="entry name" value="Asn/Gln_tRNA_amidoTrase-B-like"/>
</dbReference>
<evidence type="ECO:0000256" key="2">
    <source>
        <dbReference type="SAM" id="Coils"/>
    </source>
</evidence>
<dbReference type="Proteomes" id="UP000009169">
    <property type="component" value="Unassembled WGS sequence"/>
</dbReference>